<evidence type="ECO:0000313" key="2">
    <source>
        <dbReference type="EMBL" id="MBY5958149.1"/>
    </source>
</evidence>
<comment type="caution">
    <text evidence="2">The sequence shown here is derived from an EMBL/GenBank/DDBJ whole genome shotgun (WGS) entry which is preliminary data.</text>
</comment>
<dbReference type="RefSeq" id="WP_222579680.1">
    <property type="nucleotide sequence ID" value="NZ_JAHVHU010000007.1"/>
</dbReference>
<dbReference type="Proteomes" id="UP000753961">
    <property type="component" value="Unassembled WGS sequence"/>
</dbReference>
<dbReference type="AlphaFoldDB" id="A0A953HLH8"/>
<feature type="region of interest" description="Disordered" evidence="1">
    <location>
        <begin position="81"/>
        <end position="103"/>
    </location>
</feature>
<dbReference type="Pfam" id="PF11950">
    <property type="entry name" value="DUF3467"/>
    <property type="match status" value="1"/>
</dbReference>
<keyword evidence="3" id="KW-1185">Reference proteome</keyword>
<organism evidence="2 3">
    <name type="scientific">Membranihabitans marinus</name>
    <dbReference type="NCBI Taxonomy" id="1227546"/>
    <lineage>
        <taxon>Bacteria</taxon>
        <taxon>Pseudomonadati</taxon>
        <taxon>Bacteroidota</taxon>
        <taxon>Saprospiria</taxon>
        <taxon>Saprospirales</taxon>
        <taxon>Saprospiraceae</taxon>
        <taxon>Membranihabitans</taxon>
    </lineage>
</organism>
<protein>
    <submittedName>
        <fullName evidence="2">DUF3467 domain-containing protein</fullName>
    </submittedName>
</protein>
<gene>
    <name evidence="2" type="ORF">KUV50_08415</name>
</gene>
<evidence type="ECO:0000256" key="1">
    <source>
        <dbReference type="SAM" id="MobiDB-lite"/>
    </source>
</evidence>
<name>A0A953HLH8_9BACT</name>
<sequence>MEEKKVENQMNIEISEETADGIYSNLAIISHSNQEFVVDFVRMMPNLPKAKVKSRIILSPSHAKRLMLALEENIKKFEKQHGKIKDGGAPMPPINFNIPNAEA</sequence>
<proteinExistence type="predicted"/>
<dbReference type="EMBL" id="JAHVHU010000007">
    <property type="protein sequence ID" value="MBY5958149.1"/>
    <property type="molecule type" value="Genomic_DNA"/>
</dbReference>
<reference evidence="2" key="1">
    <citation type="submission" date="2021-06" db="EMBL/GenBank/DDBJ databases">
        <title>44 bacteria genomes isolated from Dapeng, Shenzhen.</title>
        <authorList>
            <person name="Zheng W."/>
            <person name="Yu S."/>
            <person name="Huang Y."/>
        </authorList>
    </citation>
    <scope>NUCLEOTIDE SEQUENCE</scope>
    <source>
        <strain evidence="2">DP5N28-2</strain>
    </source>
</reference>
<evidence type="ECO:0000313" key="3">
    <source>
        <dbReference type="Proteomes" id="UP000753961"/>
    </source>
</evidence>
<dbReference type="InterPro" id="IPR021857">
    <property type="entry name" value="DUF3467"/>
</dbReference>
<accession>A0A953HLH8</accession>